<dbReference type="PANTHER" id="PTHR12306">
    <property type="entry name" value="CELL DEATH ACTIVATOR CIDE"/>
    <property type="match status" value="1"/>
</dbReference>
<dbReference type="Pfam" id="PF02017">
    <property type="entry name" value="CIDE-N"/>
    <property type="match status" value="1"/>
</dbReference>
<name>A0A9D3MNG5_ANGAN</name>
<dbReference type="PANTHER" id="PTHR12306:SF8">
    <property type="entry name" value="LIPID TRANSFERASE CIDEA"/>
    <property type="match status" value="1"/>
</dbReference>
<dbReference type="SUPFAM" id="SSF54277">
    <property type="entry name" value="CAD &amp; PB1 domains"/>
    <property type="match status" value="1"/>
</dbReference>
<dbReference type="EMBL" id="JAFIRN010000004">
    <property type="protein sequence ID" value="KAG5851091.1"/>
    <property type="molecule type" value="Genomic_DNA"/>
</dbReference>
<accession>A0A9D3MNG5</accession>
<keyword evidence="1 2" id="KW-0053">Apoptosis</keyword>
<sequence length="202" mass="22788">MEYAKTLAPLSVVRSVSSVGMSLTRKILPARQPRLFRVCTHNRCRSRTVMASSLDELLEKAANSLLVVFQFLTLVLEEDGTVVDTQAFFQSLPANTLLMVLEKGQIWTQSKGLPSFRRPKRSGIAKLSFDLYKLNPRDFIGCLTIRATLYEIYTLSYDIKCMGAKHILKCLLRFLTQVARVVGHTLLCGSSYILQCIGEDEY</sequence>
<dbReference type="Proteomes" id="UP001044222">
    <property type="component" value="Unassembled WGS sequence"/>
</dbReference>
<evidence type="ECO:0000313" key="5">
    <source>
        <dbReference type="Proteomes" id="UP001044222"/>
    </source>
</evidence>
<proteinExistence type="predicted"/>
<feature type="domain" description="CIDE-N" evidence="3">
    <location>
        <begin position="32"/>
        <end position="109"/>
    </location>
</feature>
<evidence type="ECO:0000259" key="3">
    <source>
        <dbReference type="PROSITE" id="PS51135"/>
    </source>
</evidence>
<evidence type="ECO:0000313" key="4">
    <source>
        <dbReference type="EMBL" id="KAG5851091.1"/>
    </source>
</evidence>
<comment type="caution">
    <text evidence="4">The sequence shown here is derived from an EMBL/GenBank/DDBJ whole genome shotgun (WGS) entry which is preliminary data.</text>
</comment>
<dbReference type="PROSITE" id="PS51135">
    <property type="entry name" value="CIDE_N"/>
    <property type="match status" value="1"/>
</dbReference>
<dbReference type="AlphaFoldDB" id="A0A9D3MNG5"/>
<organism evidence="4 5">
    <name type="scientific">Anguilla anguilla</name>
    <name type="common">European freshwater eel</name>
    <name type="synonym">Muraena anguilla</name>
    <dbReference type="NCBI Taxonomy" id="7936"/>
    <lineage>
        <taxon>Eukaryota</taxon>
        <taxon>Metazoa</taxon>
        <taxon>Chordata</taxon>
        <taxon>Craniata</taxon>
        <taxon>Vertebrata</taxon>
        <taxon>Euteleostomi</taxon>
        <taxon>Actinopterygii</taxon>
        <taxon>Neopterygii</taxon>
        <taxon>Teleostei</taxon>
        <taxon>Anguilliformes</taxon>
        <taxon>Anguillidae</taxon>
        <taxon>Anguilla</taxon>
    </lineage>
</organism>
<evidence type="ECO:0000256" key="1">
    <source>
        <dbReference type="ARBA" id="ARBA00022703"/>
    </source>
</evidence>
<reference evidence="4" key="1">
    <citation type="submission" date="2021-01" db="EMBL/GenBank/DDBJ databases">
        <title>A chromosome-scale assembly of European eel, Anguilla anguilla.</title>
        <authorList>
            <person name="Henkel C."/>
            <person name="Jong-Raadsen S.A."/>
            <person name="Dufour S."/>
            <person name="Weltzien F.-A."/>
            <person name="Palstra A.P."/>
            <person name="Pelster B."/>
            <person name="Spaink H.P."/>
            <person name="Van Den Thillart G.E."/>
            <person name="Jansen H."/>
            <person name="Zahm M."/>
            <person name="Klopp C."/>
            <person name="Cedric C."/>
            <person name="Louis A."/>
            <person name="Berthelot C."/>
            <person name="Parey E."/>
            <person name="Roest Crollius H."/>
            <person name="Montfort J."/>
            <person name="Robinson-Rechavi M."/>
            <person name="Bucao C."/>
            <person name="Bouchez O."/>
            <person name="Gislard M."/>
            <person name="Lluch J."/>
            <person name="Milhes M."/>
            <person name="Lampietro C."/>
            <person name="Lopez Roques C."/>
            <person name="Donnadieu C."/>
            <person name="Braasch I."/>
            <person name="Desvignes T."/>
            <person name="Postlethwait J."/>
            <person name="Bobe J."/>
            <person name="Guiguen Y."/>
            <person name="Dirks R."/>
        </authorList>
    </citation>
    <scope>NUCLEOTIDE SEQUENCE</scope>
    <source>
        <strain evidence="4">Tag_6206</strain>
        <tissue evidence="4">Liver</tissue>
    </source>
</reference>
<dbReference type="SMART" id="SM00266">
    <property type="entry name" value="CAD"/>
    <property type="match status" value="1"/>
</dbReference>
<dbReference type="GO" id="GO:0006915">
    <property type="term" value="P:apoptotic process"/>
    <property type="evidence" value="ECO:0007669"/>
    <property type="project" value="UniProtKB-UniRule"/>
</dbReference>
<dbReference type="InterPro" id="IPR003508">
    <property type="entry name" value="CIDE-N_dom"/>
</dbReference>
<dbReference type="Gene3D" id="3.10.20.10">
    <property type="match status" value="1"/>
</dbReference>
<evidence type="ECO:0000256" key="2">
    <source>
        <dbReference type="PROSITE-ProRule" id="PRU00447"/>
    </source>
</evidence>
<dbReference type="GO" id="GO:0042981">
    <property type="term" value="P:regulation of apoptotic process"/>
    <property type="evidence" value="ECO:0007669"/>
    <property type="project" value="TreeGrafter"/>
</dbReference>
<gene>
    <name evidence="4" type="ORF">ANANG_G00089340</name>
</gene>
<protein>
    <recommendedName>
        <fullName evidence="3">CIDE-N domain-containing protein</fullName>
    </recommendedName>
</protein>
<keyword evidence="5" id="KW-1185">Reference proteome</keyword>